<dbReference type="EMBL" id="CP006696">
    <property type="protein sequence ID" value="AIC11381.1"/>
    <property type="molecule type" value="Genomic_DNA"/>
</dbReference>
<evidence type="ECO:0000256" key="1">
    <source>
        <dbReference type="SAM" id="MobiDB-lite"/>
    </source>
</evidence>
<dbReference type="HOGENOM" id="CLU_2940902_0_0_6"/>
<dbReference type="PATRIC" id="fig|155920.8.peg.2033"/>
<dbReference type="Proteomes" id="UP000027215">
    <property type="component" value="Chromosome"/>
</dbReference>
<organism evidence="2 3">
    <name type="scientific">Xylella fastidiosa subsp. sandyi Ann-1</name>
    <dbReference type="NCBI Taxonomy" id="155920"/>
    <lineage>
        <taxon>Bacteria</taxon>
        <taxon>Pseudomonadati</taxon>
        <taxon>Pseudomonadota</taxon>
        <taxon>Gammaproteobacteria</taxon>
        <taxon>Lysobacterales</taxon>
        <taxon>Lysobacteraceae</taxon>
        <taxon>Xylella</taxon>
    </lineage>
</organism>
<proteinExistence type="predicted"/>
<sequence length="60" mass="6735">MVESIITRTFGLEATHERTKPRQKTATKKQNTDDTQHDATTTPGTHRSSAHPFITMQALL</sequence>
<protein>
    <submittedName>
        <fullName evidence="2">Uncharacterized protein</fullName>
    </submittedName>
</protein>
<accession>A0A060HDC0</accession>
<evidence type="ECO:0000313" key="3">
    <source>
        <dbReference type="Proteomes" id="UP000027215"/>
    </source>
</evidence>
<reference evidence="2 3" key="1">
    <citation type="submission" date="2013-08" db="EMBL/GenBank/DDBJ databases">
        <authorList>
            <person name="Stouthamer R."/>
            <person name="Nunney L."/>
        </authorList>
    </citation>
    <scope>NUCLEOTIDE SEQUENCE [LARGE SCALE GENOMIC DNA]</scope>
    <source>
        <strain evidence="3">ann-1</strain>
    </source>
</reference>
<feature type="region of interest" description="Disordered" evidence="1">
    <location>
        <begin position="1"/>
        <end position="60"/>
    </location>
</feature>
<name>A0A060HDC0_XYLFS</name>
<gene>
    <name evidence="2" type="ORF">D934_08765</name>
</gene>
<dbReference type="KEGG" id="xfs:D934_08765"/>
<feature type="compositionally biased region" description="Polar residues" evidence="1">
    <location>
        <begin position="38"/>
        <end position="47"/>
    </location>
</feature>
<evidence type="ECO:0000313" key="2">
    <source>
        <dbReference type="EMBL" id="AIC11381.1"/>
    </source>
</evidence>
<dbReference type="AlphaFoldDB" id="A0A060HDC0"/>